<keyword evidence="1" id="KW-1133">Transmembrane helix</keyword>
<feature type="transmembrane region" description="Helical" evidence="1">
    <location>
        <begin position="494"/>
        <end position="518"/>
    </location>
</feature>
<reference evidence="2 3" key="1">
    <citation type="submission" date="2021-03" db="EMBL/GenBank/DDBJ databases">
        <authorList>
            <person name="King G.J."/>
            <person name="Bancroft I."/>
            <person name="Baten A."/>
            <person name="Bloomfield J."/>
            <person name="Borpatragohain P."/>
            <person name="He Z."/>
            <person name="Irish N."/>
            <person name="Irwin J."/>
            <person name="Liu K."/>
            <person name="Mauleon R.P."/>
            <person name="Moore J."/>
            <person name="Morris R."/>
            <person name="Ostergaard L."/>
            <person name="Wang B."/>
            <person name="Wells R."/>
        </authorList>
    </citation>
    <scope>NUCLEOTIDE SEQUENCE [LARGE SCALE GENOMIC DNA]</scope>
    <source>
        <strain evidence="2">R-o-18</strain>
        <tissue evidence="2">Leaf</tissue>
    </source>
</reference>
<feature type="non-terminal residue" evidence="2">
    <location>
        <position position="1"/>
    </location>
</feature>
<evidence type="ECO:0000313" key="3">
    <source>
        <dbReference type="Proteomes" id="UP000823674"/>
    </source>
</evidence>
<evidence type="ECO:0000256" key="1">
    <source>
        <dbReference type="SAM" id="Phobius"/>
    </source>
</evidence>
<accession>A0ABQ7MU10</accession>
<dbReference type="EMBL" id="JADBGQ010000004">
    <property type="protein sequence ID" value="KAG5401743.1"/>
    <property type="molecule type" value="Genomic_DNA"/>
</dbReference>
<comment type="caution">
    <text evidence="2">The sequence shown here is derived from an EMBL/GenBank/DDBJ whole genome shotgun (WGS) entry which is preliminary data.</text>
</comment>
<proteinExistence type="predicted"/>
<protein>
    <submittedName>
        <fullName evidence="2">Uncharacterized protein</fullName>
    </submittedName>
</protein>
<feature type="non-terminal residue" evidence="2">
    <location>
        <position position="797"/>
    </location>
</feature>
<evidence type="ECO:0000313" key="2">
    <source>
        <dbReference type="EMBL" id="KAG5401743.1"/>
    </source>
</evidence>
<name>A0ABQ7MU10_BRACM</name>
<organism evidence="2 3">
    <name type="scientific">Brassica rapa subsp. trilocularis</name>
    <dbReference type="NCBI Taxonomy" id="1813537"/>
    <lineage>
        <taxon>Eukaryota</taxon>
        <taxon>Viridiplantae</taxon>
        <taxon>Streptophyta</taxon>
        <taxon>Embryophyta</taxon>
        <taxon>Tracheophyta</taxon>
        <taxon>Spermatophyta</taxon>
        <taxon>Magnoliopsida</taxon>
        <taxon>eudicotyledons</taxon>
        <taxon>Gunneridae</taxon>
        <taxon>Pentapetalae</taxon>
        <taxon>rosids</taxon>
        <taxon>malvids</taxon>
        <taxon>Brassicales</taxon>
        <taxon>Brassicaceae</taxon>
        <taxon>Brassiceae</taxon>
        <taxon>Brassica</taxon>
    </lineage>
</organism>
<keyword evidence="1" id="KW-0472">Membrane</keyword>
<sequence length="797" mass="91154">HQELLRGFIGTTARIFIQQQKLHTTQIFEEDDKDDVIRNTLFAKTNHDQHQLHEWEDSHDQVRDFIGAPIYDEYDYDSFREPRHNSEVTAKEGDMSSHINLLSPVDSPEINDDITKGTRLDRPIFTSDVESYYVAVTKLTDGPIYDVYDDGVFTESYYYKDTPCSDDDQVQGVNNGCNDQVLVDDAYIGVRKQYMNHGLGKKECHRQFHHEPPDRGRHNTTHTKLLDEISHILKLEHDQEDCLKWIDAKEDSETGKLHSIINANRTTLTKDINLTTSTYICGTSLVASLTFLARPWKYGKRISYDSFRNTYDVAFKGTKSTLVKETMDLVRPNKEIGNLSSPLCLFTSAMFRSGSKLLGKASLQNFVILGADVSYYHHDCSRMHLDNLFVGKRKQKIQVKRTSLLGSVVFYVGDLMALQKHVKVQIITCLVIFTICLCLEFCSRWKHKDLKRRRAFGMIQFIWGFGAYETFEFLRRTSSNVSCTPLGRMTITSTYGIVWSSAVWSLSHMAVTIPYVVFPFKWLQVELQLEVSKRKVKVVHSPQTGLGRIFIAIICWFDIACESSNLWECSNSAFQHVGEGATYFPIFSTLPSSSTKFSRVVWAITRSVGRELICGVMINIFRSTQHHLPKKNARQILFDYVTGCTFHVGWVLIHSVLVSYESLELRGEKNCSCPSERRVPAKGYFWIIAVEDKAFHRGCAIVDGKLQLVQAKKGVWVAYLYGSRTLFVIIEVKIFSFVRPPWSFLALESVYSHSHLLPFISSFHCGLLKRELDVVLLVNLEFVVVNLTASSAHMDVV</sequence>
<feature type="transmembrane region" description="Helical" evidence="1">
    <location>
        <begin position="424"/>
        <end position="443"/>
    </location>
</feature>
<keyword evidence="1" id="KW-0812">Transmembrane</keyword>
<keyword evidence="3" id="KW-1185">Reference proteome</keyword>
<gene>
    <name evidence="2" type="primary">A04g507140.1_BraROA</name>
    <name evidence="2" type="ORF">IGI04_016350</name>
</gene>
<dbReference type="Proteomes" id="UP000823674">
    <property type="component" value="Chromosome A04"/>
</dbReference>